<protein>
    <submittedName>
        <fullName evidence="2">Putative secreted protein</fullName>
    </submittedName>
</protein>
<name>A0A6G5A5G0_RHIMP</name>
<dbReference type="AlphaFoldDB" id="A0A6G5A5G0"/>
<evidence type="ECO:0000256" key="1">
    <source>
        <dbReference type="SAM" id="SignalP"/>
    </source>
</evidence>
<evidence type="ECO:0000313" key="2">
    <source>
        <dbReference type="EMBL" id="NIE45828.1"/>
    </source>
</evidence>
<sequence>MYLKMKTLSLFAFSLVFICRVPQFGSTAATRTSEDGKCVGDCYLTENHTIQGCPGGPLCTCTYIDYTLSYPKKENAHICQNTIVQSEGARNYLGT</sequence>
<accession>A0A6G5A5G0</accession>
<feature type="chain" id="PRO_5026323441" evidence="1">
    <location>
        <begin position="28"/>
        <end position="95"/>
    </location>
</feature>
<proteinExistence type="predicted"/>
<dbReference type="EMBL" id="GIKN01003555">
    <property type="protein sequence ID" value="NIE45828.1"/>
    <property type="molecule type" value="Transcribed_RNA"/>
</dbReference>
<organism evidence="2">
    <name type="scientific">Rhipicephalus microplus</name>
    <name type="common">Cattle tick</name>
    <name type="synonym">Boophilus microplus</name>
    <dbReference type="NCBI Taxonomy" id="6941"/>
    <lineage>
        <taxon>Eukaryota</taxon>
        <taxon>Metazoa</taxon>
        <taxon>Ecdysozoa</taxon>
        <taxon>Arthropoda</taxon>
        <taxon>Chelicerata</taxon>
        <taxon>Arachnida</taxon>
        <taxon>Acari</taxon>
        <taxon>Parasitiformes</taxon>
        <taxon>Ixodida</taxon>
        <taxon>Ixodoidea</taxon>
        <taxon>Ixodidae</taxon>
        <taxon>Rhipicephalinae</taxon>
        <taxon>Rhipicephalus</taxon>
        <taxon>Boophilus</taxon>
    </lineage>
</organism>
<feature type="signal peptide" evidence="1">
    <location>
        <begin position="1"/>
        <end position="27"/>
    </location>
</feature>
<reference evidence="2" key="1">
    <citation type="submission" date="2020-03" db="EMBL/GenBank/DDBJ databases">
        <title>A transcriptome and proteome of the tick Rhipicephalus microplus shaped by the genetic composition of its hosts and developmental stage.</title>
        <authorList>
            <person name="Garcia G.R."/>
            <person name="Ribeiro J.M.C."/>
            <person name="Maruyama S.R."/>
            <person name="Gardinasse L.G."/>
            <person name="Nelson K."/>
            <person name="Ferreira B.R."/>
            <person name="Andrade T.G."/>
            <person name="Santos I.K.F.M."/>
        </authorList>
    </citation>
    <scope>NUCLEOTIDE SEQUENCE</scope>
    <source>
        <strain evidence="2">NSGR</strain>
        <tissue evidence="2">Salivary glands</tissue>
    </source>
</reference>
<keyword evidence="1" id="KW-0732">Signal</keyword>